<evidence type="ECO:0000256" key="1">
    <source>
        <dbReference type="SAM" id="Phobius"/>
    </source>
</evidence>
<dbReference type="AlphaFoldDB" id="A0A0G1IX53"/>
<accession>A0A0G1IX53</accession>
<dbReference type="EMBL" id="LCIT01000002">
    <property type="protein sequence ID" value="KKT63640.1"/>
    <property type="molecule type" value="Genomic_DNA"/>
</dbReference>
<dbReference type="Proteomes" id="UP000033945">
    <property type="component" value="Unassembled WGS sequence"/>
</dbReference>
<keyword evidence="1" id="KW-0812">Transmembrane</keyword>
<feature type="transmembrane region" description="Helical" evidence="1">
    <location>
        <begin position="55"/>
        <end position="75"/>
    </location>
</feature>
<dbReference type="Gene3D" id="3.90.550.10">
    <property type="entry name" value="Spore Coat Polysaccharide Biosynthesis Protein SpsA, Chain A"/>
    <property type="match status" value="1"/>
</dbReference>
<comment type="caution">
    <text evidence="2">The sequence shown here is derived from an EMBL/GenBank/DDBJ whole genome shotgun (WGS) entry which is preliminary data.</text>
</comment>
<name>A0A0G1IX53_9BACT</name>
<feature type="transmembrane region" description="Helical" evidence="1">
    <location>
        <begin position="396"/>
        <end position="416"/>
    </location>
</feature>
<feature type="transmembrane region" description="Helical" evidence="1">
    <location>
        <begin position="468"/>
        <end position="491"/>
    </location>
</feature>
<evidence type="ECO:0008006" key="4">
    <source>
        <dbReference type="Google" id="ProtNLM"/>
    </source>
</evidence>
<keyword evidence="1" id="KW-1133">Transmembrane helix</keyword>
<gene>
    <name evidence="2" type="ORF">UW55_C0002G0105</name>
</gene>
<reference evidence="2 3" key="1">
    <citation type="journal article" date="2015" name="Nature">
        <title>rRNA introns, odd ribosomes, and small enigmatic genomes across a large radiation of phyla.</title>
        <authorList>
            <person name="Brown C.T."/>
            <person name="Hug L.A."/>
            <person name="Thomas B.C."/>
            <person name="Sharon I."/>
            <person name="Castelle C.J."/>
            <person name="Singh A."/>
            <person name="Wilkins M.J."/>
            <person name="Williams K.H."/>
            <person name="Banfield J.F."/>
        </authorList>
    </citation>
    <scope>NUCLEOTIDE SEQUENCE [LARGE SCALE GENOMIC DNA]</scope>
</reference>
<feature type="transmembrane region" description="Helical" evidence="1">
    <location>
        <begin position="436"/>
        <end position="456"/>
    </location>
</feature>
<dbReference type="InterPro" id="IPR029044">
    <property type="entry name" value="Nucleotide-diphossugar_trans"/>
</dbReference>
<dbReference type="PANTHER" id="PTHR36851:SF1">
    <property type="entry name" value="GLYCO_TRANS_2-LIKE DOMAIN-CONTAINING PROTEIN"/>
    <property type="match status" value="1"/>
</dbReference>
<dbReference type="PANTHER" id="PTHR36851">
    <property type="entry name" value="UNNAMED PRODUCT"/>
    <property type="match status" value="1"/>
</dbReference>
<organism evidence="2 3">
    <name type="scientific">Candidatus Giovannonibacteria bacterium GW2011_GWA2_44_26</name>
    <dbReference type="NCBI Taxonomy" id="1618648"/>
    <lineage>
        <taxon>Bacteria</taxon>
        <taxon>Candidatus Giovannoniibacteriota</taxon>
    </lineage>
</organism>
<protein>
    <recommendedName>
        <fullName evidence="4">Glycosyltransferase 2-like domain-containing protein</fullName>
    </recommendedName>
</protein>
<keyword evidence="1" id="KW-0472">Membrane</keyword>
<proteinExistence type="predicted"/>
<feature type="transmembrane region" description="Helical" evidence="1">
    <location>
        <begin position="29"/>
        <end position="49"/>
    </location>
</feature>
<sequence>MPSEKHYLKIGFSPELEGSDRLIYRALEIFPGALAWATLLGMVVASYFLPVWAAFFIIIFDLYWLIKTIFLSLHLRANAKRMKENLQLDWGERLSKLKWEHLWHLVILPMSREHLAVVEGTIRAILKSPWPKERMIVILSYEERYREHGEKIAEKIKKEFKEKFPNFLITMHPERIEGEIPGKGANESWAAKEAKKLFIDSKNIPYEDILVSSFDVDTQIYQKYFEVLAWNFLTAKNSVQSSYQPVPVYNNNIWDAPALSRVMATSGTFWQMMQQERPERLTTFSSHSMSFKTLVALDFWQTNMVSEDSRIFWNSLLHYDGAYTSIPLSYPVSMDANLAETFWHTVKNVYRQQRRWAWGVENFPYTAFGFLKNSAKGGKMPFKTKLYYIFNMIEGYWSWSTNAIFIFALGWLPIILGGREFNNLVLAYNLPTITRLIMIFAMVGLVTSAIISMQLLPPRPAHYGKLRTASMILQWVLVPVTIILFGSIPALDAQTRLMLGKYMGFWITPKYRLKTNTP</sequence>
<evidence type="ECO:0000313" key="3">
    <source>
        <dbReference type="Proteomes" id="UP000033945"/>
    </source>
</evidence>
<evidence type="ECO:0000313" key="2">
    <source>
        <dbReference type="EMBL" id="KKT63640.1"/>
    </source>
</evidence>